<organism evidence="7 8">
    <name type="scientific">Pseudonocardia bannensis</name>
    <dbReference type="NCBI Taxonomy" id="630973"/>
    <lineage>
        <taxon>Bacteria</taxon>
        <taxon>Bacillati</taxon>
        <taxon>Actinomycetota</taxon>
        <taxon>Actinomycetes</taxon>
        <taxon>Pseudonocardiales</taxon>
        <taxon>Pseudonocardiaceae</taxon>
        <taxon>Pseudonocardia</taxon>
    </lineage>
</organism>
<dbReference type="GO" id="GO:0006355">
    <property type="term" value="P:regulation of DNA-templated transcription"/>
    <property type="evidence" value="ECO:0007669"/>
    <property type="project" value="InterPro"/>
</dbReference>
<keyword evidence="8" id="KW-1185">Reference proteome</keyword>
<dbReference type="AlphaFoldDB" id="A0A848DCU2"/>
<dbReference type="SUPFAM" id="SSF48452">
    <property type="entry name" value="TPR-like"/>
    <property type="match status" value="1"/>
</dbReference>
<evidence type="ECO:0000256" key="4">
    <source>
        <dbReference type="ARBA" id="ARBA00023163"/>
    </source>
</evidence>
<dbReference type="PANTHER" id="PTHR35807">
    <property type="entry name" value="TRANSCRIPTIONAL REGULATOR REDD-RELATED"/>
    <property type="match status" value="1"/>
</dbReference>
<dbReference type="InterPro" id="IPR016032">
    <property type="entry name" value="Sig_transdc_resp-reg_C-effctor"/>
</dbReference>
<dbReference type="Gene3D" id="1.10.10.10">
    <property type="entry name" value="Winged helix-like DNA-binding domain superfamily/Winged helix DNA-binding domain"/>
    <property type="match status" value="1"/>
</dbReference>
<evidence type="ECO:0000313" key="8">
    <source>
        <dbReference type="Proteomes" id="UP000586918"/>
    </source>
</evidence>
<dbReference type="PROSITE" id="PS51375">
    <property type="entry name" value="PPR"/>
    <property type="match status" value="1"/>
</dbReference>
<dbReference type="PANTHER" id="PTHR35807:SF1">
    <property type="entry name" value="TRANSCRIPTIONAL REGULATOR REDD"/>
    <property type="match status" value="1"/>
</dbReference>
<evidence type="ECO:0000259" key="5">
    <source>
        <dbReference type="SMART" id="SM00862"/>
    </source>
</evidence>
<comment type="caution">
    <text evidence="7">The sequence shown here is derived from an EMBL/GenBank/DDBJ whole genome shotgun (WGS) entry which is preliminary data.</text>
</comment>
<protein>
    <submittedName>
        <fullName evidence="7">Response regulator receiver protein</fullName>
    </submittedName>
</protein>
<sequence length="250" mass="27259">MIDIRLFGRTRVQTPHRVLEFTDFGGAKPRHILEILCLRGGGPVATPALADLLWEGRPPRSWPATMYSYVALLRRVLQPGIPGRHTVVRTTEAGYRLDPRGVEVDLHRFDRLVDEAGGSPPAIALPLWQQACGLAARDLLEHESGVSWAVRARAEHRARVVDAALAGARTALDLGVPLVAADLARRATLADPQNEEGWQVLIEGLGRAGRHLDAARACRHRLREAGTEPDAHTLRSAVLAAGPQQAGRDR</sequence>
<dbReference type="GO" id="GO:0000160">
    <property type="term" value="P:phosphorelay signal transduction system"/>
    <property type="evidence" value="ECO:0007669"/>
    <property type="project" value="InterPro"/>
</dbReference>
<comment type="similarity">
    <text evidence="1">Belongs to the AfsR/DnrI/RedD regulatory family.</text>
</comment>
<keyword evidence="2" id="KW-0805">Transcription regulation</keyword>
<keyword evidence="3" id="KW-0238">DNA-binding</keyword>
<dbReference type="Gene3D" id="1.25.40.10">
    <property type="entry name" value="Tetratricopeptide repeat domain"/>
    <property type="match status" value="1"/>
</dbReference>
<dbReference type="SMART" id="SM01043">
    <property type="entry name" value="BTAD"/>
    <property type="match status" value="1"/>
</dbReference>
<dbReference type="SMART" id="SM00862">
    <property type="entry name" value="Trans_reg_C"/>
    <property type="match status" value="1"/>
</dbReference>
<keyword evidence="4" id="KW-0804">Transcription</keyword>
<dbReference type="InterPro" id="IPR051677">
    <property type="entry name" value="AfsR-DnrI-RedD_regulator"/>
</dbReference>
<dbReference type="EMBL" id="JAAXKZ010000004">
    <property type="protein sequence ID" value="NMH90429.1"/>
    <property type="molecule type" value="Genomic_DNA"/>
</dbReference>
<evidence type="ECO:0000256" key="1">
    <source>
        <dbReference type="ARBA" id="ARBA00005820"/>
    </source>
</evidence>
<reference evidence="7 8" key="1">
    <citation type="submission" date="2020-04" db="EMBL/GenBank/DDBJ databases">
        <authorList>
            <person name="Klaysubun C."/>
            <person name="Duangmal K."/>
            <person name="Lipun K."/>
        </authorList>
    </citation>
    <scope>NUCLEOTIDE SEQUENCE [LARGE SCALE GENOMIC DNA]</scope>
    <source>
        <strain evidence="7 8">DSM 45300</strain>
    </source>
</reference>
<feature type="domain" description="OmpR/PhoB-type" evidence="5">
    <location>
        <begin position="16"/>
        <end position="97"/>
    </location>
</feature>
<accession>A0A848DCU2</accession>
<evidence type="ECO:0000313" key="7">
    <source>
        <dbReference type="EMBL" id="NMH90429.1"/>
    </source>
</evidence>
<dbReference type="SUPFAM" id="SSF46894">
    <property type="entry name" value="C-terminal effector domain of the bipartite response regulators"/>
    <property type="match status" value="1"/>
</dbReference>
<dbReference type="InterPro" id="IPR001867">
    <property type="entry name" value="OmpR/PhoB-type_DNA-bd"/>
</dbReference>
<evidence type="ECO:0000259" key="6">
    <source>
        <dbReference type="SMART" id="SM01043"/>
    </source>
</evidence>
<dbReference type="RefSeq" id="WP_169409924.1">
    <property type="nucleotide sequence ID" value="NZ_JAAXKZ010000004.1"/>
</dbReference>
<dbReference type="InterPro" id="IPR002885">
    <property type="entry name" value="PPR_rpt"/>
</dbReference>
<dbReference type="InterPro" id="IPR005158">
    <property type="entry name" value="BTAD"/>
</dbReference>
<dbReference type="InterPro" id="IPR011990">
    <property type="entry name" value="TPR-like_helical_dom_sf"/>
</dbReference>
<feature type="domain" description="Bacterial transcriptional activator" evidence="6">
    <location>
        <begin position="104"/>
        <end position="239"/>
    </location>
</feature>
<dbReference type="Proteomes" id="UP000586918">
    <property type="component" value="Unassembled WGS sequence"/>
</dbReference>
<evidence type="ECO:0000256" key="3">
    <source>
        <dbReference type="ARBA" id="ARBA00023125"/>
    </source>
</evidence>
<name>A0A848DCU2_9PSEU</name>
<proteinExistence type="inferred from homology"/>
<evidence type="ECO:0000256" key="2">
    <source>
        <dbReference type="ARBA" id="ARBA00023015"/>
    </source>
</evidence>
<gene>
    <name evidence="7" type="ORF">HF519_02265</name>
</gene>
<dbReference type="GO" id="GO:0003677">
    <property type="term" value="F:DNA binding"/>
    <property type="evidence" value="ECO:0007669"/>
    <property type="project" value="UniProtKB-KW"/>
</dbReference>
<dbReference type="InterPro" id="IPR036388">
    <property type="entry name" value="WH-like_DNA-bd_sf"/>
</dbReference>